<dbReference type="SUPFAM" id="SSF57850">
    <property type="entry name" value="RING/U-box"/>
    <property type="match status" value="1"/>
</dbReference>
<protein>
    <recommendedName>
        <fullName evidence="7">RING-type domain-containing protein</fullName>
    </recommendedName>
</protein>
<gene>
    <name evidence="8" type="primary">LOC127785485</name>
</gene>
<dbReference type="eggNOG" id="KOG0800">
    <property type="taxonomic scope" value="Eukaryota"/>
</dbReference>
<accession>I1QQR5</accession>
<evidence type="ECO:0000256" key="5">
    <source>
        <dbReference type="SAM" id="MobiDB-lite"/>
    </source>
</evidence>
<keyword evidence="6" id="KW-1133">Transmembrane helix</keyword>
<proteinExistence type="predicted"/>
<dbReference type="InterPro" id="IPR052788">
    <property type="entry name" value="RING-type_E3_ligase_ATL"/>
</dbReference>
<dbReference type="PROSITE" id="PS50089">
    <property type="entry name" value="ZF_RING_2"/>
    <property type="match status" value="1"/>
</dbReference>
<feature type="region of interest" description="Disordered" evidence="5">
    <location>
        <begin position="73"/>
        <end position="119"/>
    </location>
</feature>
<dbReference type="Pfam" id="PF13639">
    <property type="entry name" value="zf-RING_2"/>
    <property type="match status" value="1"/>
</dbReference>
<keyword evidence="6" id="KW-0812">Transmembrane</keyword>
<dbReference type="STRING" id="4538.I1QQR5"/>
<keyword evidence="2 4" id="KW-0863">Zinc-finger</keyword>
<feature type="region of interest" description="Disordered" evidence="5">
    <location>
        <begin position="1"/>
        <end position="30"/>
    </location>
</feature>
<keyword evidence="1" id="KW-0479">Metal-binding</keyword>
<feature type="transmembrane region" description="Helical" evidence="6">
    <location>
        <begin position="41"/>
        <end position="64"/>
    </location>
</feature>
<dbReference type="EnsemblPlants" id="ORGLA09G0139400.1">
    <property type="protein sequence ID" value="ORGLA09G0139400.1"/>
    <property type="gene ID" value="ORGLA09G0139400"/>
</dbReference>
<keyword evidence="6" id="KW-0472">Membrane</keyword>
<keyword evidence="9" id="KW-1185">Reference proteome</keyword>
<dbReference type="Gene3D" id="3.30.40.10">
    <property type="entry name" value="Zinc/RING finger domain, C3HC4 (zinc finger)"/>
    <property type="match status" value="1"/>
</dbReference>
<dbReference type="PANTHER" id="PTHR45798">
    <property type="entry name" value="RING-H2 FINGER PROTEIN ATL61-RELATED-RELATED"/>
    <property type="match status" value="1"/>
</dbReference>
<dbReference type="OMA" id="CIRAARY"/>
<evidence type="ECO:0000256" key="2">
    <source>
        <dbReference type="ARBA" id="ARBA00022771"/>
    </source>
</evidence>
<evidence type="ECO:0000313" key="8">
    <source>
        <dbReference type="EnsemblPlants" id="ORGLA09G0139400.1"/>
    </source>
</evidence>
<evidence type="ECO:0000259" key="7">
    <source>
        <dbReference type="PROSITE" id="PS50089"/>
    </source>
</evidence>
<feature type="compositionally biased region" description="Basic and acidic residues" evidence="5">
    <location>
        <begin position="86"/>
        <end position="95"/>
    </location>
</feature>
<evidence type="ECO:0000256" key="1">
    <source>
        <dbReference type="ARBA" id="ARBA00022723"/>
    </source>
</evidence>
<dbReference type="CDD" id="cd16461">
    <property type="entry name" value="RING-H2_EL5-like"/>
    <property type="match status" value="1"/>
</dbReference>
<dbReference type="GeneID" id="127785485"/>
<dbReference type="SMART" id="SM00184">
    <property type="entry name" value="RING"/>
    <property type="match status" value="1"/>
</dbReference>
<feature type="domain" description="RING-type" evidence="7">
    <location>
        <begin position="126"/>
        <end position="169"/>
    </location>
</feature>
<dbReference type="GO" id="GO:0008270">
    <property type="term" value="F:zinc ion binding"/>
    <property type="evidence" value="ECO:0007669"/>
    <property type="project" value="UniProtKB-KW"/>
</dbReference>
<dbReference type="InterPro" id="IPR001841">
    <property type="entry name" value="Znf_RING"/>
</dbReference>
<dbReference type="KEGG" id="ogl:127785485"/>
<dbReference type="RefSeq" id="XP_052168906.1">
    <property type="nucleotide sequence ID" value="XM_052312946.1"/>
</dbReference>
<evidence type="ECO:0000256" key="3">
    <source>
        <dbReference type="ARBA" id="ARBA00022833"/>
    </source>
</evidence>
<dbReference type="PANTHER" id="PTHR45798:SF20">
    <property type="entry name" value="OS09G0535500 PROTEIN"/>
    <property type="match status" value="1"/>
</dbReference>
<evidence type="ECO:0000313" key="9">
    <source>
        <dbReference type="Proteomes" id="UP000007306"/>
    </source>
</evidence>
<dbReference type="InterPro" id="IPR013083">
    <property type="entry name" value="Znf_RING/FYVE/PHD"/>
</dbReference>
<sequence>MQPCGRRLLGAGTASPPPLPGLGSASAHSMDRAQRAHMARALGVTTTVLFVASVSYIALTALYACFCVGGGRRRREDGGSSSVRPEPSEETKRALDGIPVHVVQMPPRDGGGGGGGADEEGGSGDCAVCLAEYAAGDEVRVLPACWHGFHRECVDRWLLTRAPTCPVCRAPVVARVEGPDDDAKEDYCGDGESVERHGGGGGDIGFLSVAGESRVLPAI</sequence>
<reference evidence="8 9" key="2">
    <citation type="submission" date="2018-04" db="EMBL/GenBank/DDBJ databases">
        <title>OglaRS2 (Oryza glaberrima Reference Sequence Version 2).</title>
        <authorList>
            <person name="Zhang J."/>
            <person name="Kudrna D."/>
            <person name="Lee S."/>
            <person name="Talag J."/>
            <person name="Rajasekar S."/>
            <person name="Wing R.A."/>
        </authorList>
    </citation>
    <scope>NUCLEOTIDE SEQUENCE [LARGE SCALE GENOMIC DNA]</scope>
    <source>
        <strain evidence="8 9">cv. IRGC 96717</strain>
    </source>
</reference>
<organism evidence="8 9">
    <name type="scientific">Oryza glaberrima</name>
    <name type="common">African rice</name>
    <dbReference type="NCBI Taxonomy" id="4538"/>
    <lineage>
        <taxon>Eukaryota</taxon>
        <taxon>Viridiplantae</taxon>
        <taxon>Streptophyta</taxon>
        <taxon>Embryophyta</taxon>
        <taxon>Tracheophyta</taxon>
        <taxon>Spermatophyta</taxon>
        <taxon>Magnoliopsida</taxon>
        <taxon>Liliopsida</taxon>
        <taxon>Poales</taxon>
        <taxon>Poaceae</taxon>
        <taxon>BOP clade</taxon>
        <taxon>Oryzoideae</taxon>
        <taxon>Oryzeae</taxon>
        <taxon>Oryzinae</taxon>
        <taxon>Oryza</taxon>
    </lineage>
</organism>
<name>I1QQR5_ORYGL</name>
<evidence type="ECO:0000256" key="4">
    <source>
        <dbReference type="PROSITE-ProRule" id="PRU00175"/>
    </source>
</evidence>
<evidence type="ECO:0000256" key="6">
    <source>
        <dbReference type="SAM" id="Phobius"/>
    </source>
</evidence>
<reference evidence="8" key="1">
    <citation type="submission" date="2015-06" db="UniProtKB">
        <authorList>
            <consortium name="EnsemblPlants"/>
        </authorList>
    </citation>
    <scope>IDENTIFICATION</scope>
</reference>
<dbReference type="Proteomes" id="UP000007306">
    <property type="component" value="Chromosome 9"/>
</dbReference>
<dbReference type="AlphaFoldDB" id="I1QQR5"/>
<keyword evidence="3" id="KW-0862">Zinc</keyword>
<dbReference type="Gramene" id="ORGLA09G0139400.1">
    <property type="protein sequence ID" value="ORGLA09G0139400.1"/>
    <property type="gene ID" value="ORGLA09G0139400"/>
</dbReference>
<dbReference type="HOGENOM" id="CLU_013137_15_3_1"/>